<protein>
    <recommendedName>
        <fullName evidence="1">PPIase cyclophilin-type domain-containing protein</fullName>
    </recommendedName>
</protein>
<dbReference type="PANTHER" id="PTHR47318">
    <property type="entry name" value="PEPTIDYL-PROLYL CIS-TRANS ISOMERASE CYP37, CHLOROPLASTIC"/>
    <property type="match status" value="1"/>
</dbReference>
<evidence type="ECO:0000313" key="2">
    <source>
        <dbReference type="EMBL" id="KAG8080093.1"/>
    </source>
</evidence>
<name>A0A8J5TE58_ZIZPA</name>
<dbReference type="Pfam" id="PF21329">
    <property type="entry name" value="CYP38_PsbQ-like"/>
    <property type="match status" value="1"/>
</dbReference>
<dbReference type="OrthoDB" id="1735926at2759"/>
<gene>
    <name evidence="2" type="ORF">GUJ93_ZPchr0007g3594</name>
</gene>
<dbReference type="PANTHER" id="PTHR47318:SF1">
    <property type="entry name" value="PEPTIDYL-PROLYL CIS-TRANS ISOMERASE CYP37, CHLOROPLASTIC"/>
    <property type="match status" value="1"/>
</dbReference>
<evidence type="ECO:0000313" key="3">
    <source>
        <dbReference type="Proteomes" id="UP000729402"/>
    </source>
</evidence>
<evidence type="ECO:0000259" key="1">
    <source>
        <dbReference type="PROSITE" id="PS50072"/>
    </source>
</evidence>
<dbReference type="PROSITE" id="PS50072">
    <property type="entry name" value="CSA_PPIASE_2"/>
    <property type="match status" value="1"/>
</dbReference>
<reference evidence="2" key="1">
    <citation type="journal article" date="2021" name="bioRxiv">
        <title>Whole Genome Assembly and Annotation of Northern Wild Rice, Zizania palustris L., Supports a Whole Genome Duplication in the Zizania Genus.</title>
        <authorList>
            <person name="Haas M."/>
            <person name="Kono T."/>
            <person name="Macchietto M."/>
            <person name="Millas R."/>
            <person name="McGilp L."/>
            <person name="Shao M."/>
            <person name="Duquette J."/>
            <person name="Hirsch C.N."/>
            <person name="Kimball J."/>
        </authorList>
    </citation>
    <scope>NUCLEOTIDE SEQUENCE</scope>
    <source>
        <tissue evidence="2">Fresh leaf tissue</tissue>
    </source>
</reference>
<dbReference type="AlphaFoldDB" id="A0A8J5TE58"/>
<comment type="caution">
    <text evidence="2">The sequence shown here is derived from an EMBL/GenBank/DDBJ whole genome shotgun (WGS) entry which is preliminary data.</text>
</comment>
<accession>A0A8J5TE58</accession>
<reference evidence="2" key="2">
    <citation type="submission" date="2021-02" db="EMBL/GenBank/DDBJ databases">
        <authorList>
            <person name="Kimball J.A."/>
            <person name="Haas M.W."/>
            <person name="Macchietto M."/>
            <person name="Kono T."/>
            <person name="Duquette J."/>
            <person name="Shao M."/>
        </authorList>
    </citation>
    <scope>NUCLEOTIDE SEQUENCE</scope>
    <source>
        <tissue evidence="2">Fresh leaf tissue</tissue>
    </source>
</reference>
<dbReference type="InterPro" id="IPR044259">
    <property type="entry name" value="CYP37-like"/>
</dbReference>
<dbReference type="InterPro" id="IPR002130">
    <property type="entry name" value="Cyclophilin-type_PPIase_dom"/>
</dbReference>
<keyword evidence="3" id="KW-1185">Reference proteome</keyword>
<dbReference type="Pfam" id="PF00160">
    <property type="entry name" value="Pro_isomerase"/>
    <property type="match status" value="1"/>
</dbReference>
<organism evidence="2 3">
    <name type="scientific">Zizania palustris</name>
    <name type="common">Northern wild rice</name>
    <dbReference type="NCBI Taxonomy" id="103762"/>
    <lineage>
        <taxon>Eukaryota</taxon>
        <taxon>Viridiplantae</taxon>
        <taxon>Streptophyta</taxon>
        <taxon>Embryophyta</taxon>
        <taxon>Tracheophyta</taxon>
        <taxon>Spermatophyta</taxon>
        <taxon>Magnoliopsida</taxon>
        <taxon>Liliopsida</taxon>
        <taxon>Poales</taxon>
        <taxon>Poaceae</taxon>
        <taxon>BOP clade</taxon>
        <taxon>Oryzoideae</taxon>
        <taxon>Oryzeae</taxon>
        <taxon>Zizaniinae</taxon>
        <taxon>Zizania</taxon>
    </lineage>
</organism>
<sequence length="331" mass="35990">MIVRCIRLCACIWQESLEDISYLLRIPQRKPYGSMEGDVKKSMKIAMDNKDAILASIPVELKEKGSKLYTSLLEEKGGLQTLLKYIKENDPDRLSVALASSLDTVAELELLQAPGLSFLLPQQYLEYPRLTGRGVVEFSVEKGDGSTFFPTSGGEPKSVATIQVVIDGYSAPLTAGNFAKLVLDGAYDGVTLKGASQAIIADNESGKKGYTVPLEVMPAGQFEPLYRTPLSIQDGELPVLPLSVYGAVAMAHNVDSDEYSSPSQFFFYLYDKRNSGLGGISFDEGQFSVFGYTTDGREILSQIKAGDIIRSAKLVQGRERLVLPAEASGES</sequence>
<dbReference type="GO" id="GO:0003755">
    <property type="term" value="F:peptidyl-prolyl cis-trans isomerase activity"/>
    <property type="evidence" value="ECO:0007669"/>
    <property type="project" value="InterPro"/>
</dbReference>
<dbReference type="Proteomes" id="UP000729402">
    <property type="component" value="Unassembled WGS sequence"/>
</dbReference>
<feature type="domain" description="PPIase cyclophilin-type" evidence="1">
    <location>
        <begin position="147"/>
        <end position="305"/>
    </location>
</feature>
<dbReference type="InterPro" id="IPR048563">
    <property type="entry name" value="CYP38_PsbQ-like"/>
</dbReference>
<proteinExistence type="predicted"/>
<dbReference type="EMBL" id="JAAALK010000282">
    <property type="protein sequence ID" value="KAG8080093.1"/>
    <property type="molecule type" value="Genomic_DNA"/>
</dbReference>